<dbReference type="EMBL" id="LITQ01000004">
    <property type="protein sequence ID" value="OAA94298.1"/>
    <property type="molecule type" value="Genomic_DNA"/>
</dbReference>
<feature type="domain" description="Amino acid permease/ SLC12A" evidence="8">
    <location>
        <begin position="13"/>
        <end position="441"/>
    </location>
</feature>
<dbReference type="Pfam" id="PF00324">
    <property type="entry name" value="AA_permease"/>
    <property type="match status" value="1"/>
</dbReference>
<dbReference type="Gene3D" id="1.20.1740.10">
    <property type="entry name" value="Amino acid/polyamine transporter I"/>
    <property type="match status" value="1"/>
</dbReference>
<evidence type="ECO:0000313" key="12">
    <source>
        <dbReference type="Proteomes" id="UP000093694"/>
    </source>
</evidence>
<keyword evidence="12" id="KW-1185">Reference proteome</keyword>
<feature type="transmembrane region" description="Helical" evidence="7">
    <location>
        <begin position="90"/>
        <end position="112"/>
    </location>
</feature>
<gene>
    <name evidence="9" type="primary">gabP</name>
    <name evidence="10" type="ORF">CLCOS_14390</name>
    <name evidence="9" type="ORF">WX73_03398</name>
</gene>
<dbReference type="PIRSF" id="PIRSF006060">
    <property type="entry name" value="AA_transporter"/>
    <property type="match status" value="1"/>
</dbReference>
<dbReference type="InterPro" id="IPR004841">
    <property type="entry name" value="AA-permease/SLC12A_dom"/>
</dbReference>
<feature type="transmembrane region" description="Helical" evidence="7">
    <location>
        <begin position="196"/>
        <end position="218"/>
    </location>
</feature>
<proteinExistence type="predicted"/>
<keyword evidence="4" id="KW-0029">Amino-acid transport</keyword>
<evidence type="ECO:0000256" key="7">
    <source>
        <dbReference type="SAM" id="Phobius"/>
    </source>
</evidence>
<protein>
    <submittedName>
        <fullName evidence="9">GABA permease</fullName>
    </submittedName>
</protein>
<dbReference type="GO" id="GO:0055085">
    <property type="term" value="P:transmembrane transport"/>
    <property type="evidence" value="ECO:0007669"/>
    <property type="project" value="InterPro"/>
</dbReference>
<accession>A0A166TWZ4</accession>
<evidence type="ECO:0000313" key="11">
    <source>
        <dbReference type="Proteomes" id="UP000077384"/>
    </source>
</evidence>
<feature type="transmembrane region" description="Helical" evidence="7">
    <location>
        <begin position="12"/>
        <end position="34"/>
    </location>
</feature>
<evidence type="ECO:0000256" key="6">
    <source>
        <dbReference type="ARBA" id="ARBA00023136"/>
    </source>
</evidence>
<dbReference type="PANTHER" id="PTHR43495">
    <property type="entry name" value="GABA PERMEASE"/>
    <property type="match status" value="1"/>
</dbReference>
<feature type="transmembrane region" description="Helical" evidence="7">
    <location>
        <begin position="230"/>
        <end position="256"/>
    </location>
</feature>
<comment type="caution">
    <text evidence="9">The sequence shown here is derived from an EMBL/GenBank/DDBJ whole genome shotgun (WGS) entry which is preliminary data.</text>
</comment>
<comment type="subcellular location">
    <subcellularLocation>
        <location evidence="1">Membrane</location>
        <topology evidence="1">Multi-pass membrane protein</topology>
    </subcellularLocation>
</comment>
<organism evidence="9 11">
    <name type="scientific">Clostridium coskatii</name>
    <dbReference type="NCBI Taxonomy" id="1705578"/>
    <lineage>
        <taxon>Bacteria</taxon>
        <taxon>Bacillati</taxon>
        <taxon>Bacillota</taxon>
        <taxon>Clostridia</taxon>
        <taxon>Eubacteriales</taxon>
        <taxon>Clostridiaceae</taxon>
        <taxon>Clostridium</taxon>
    </lineage>
</organism>
<dbReference type="AlphaFoldDB" id="A0A166TWZ4"/>
<feature type="transmembrane region" description="Helical" evidence="7">
    <location>
        <begin position="351"/>
        <end position="374"/>
    </location>
</feature>
<feature type="transmembrane region" description="Helical" evidence="7">
    <location>
        <begin position="118"/>
        <end position="138"/>
    </location>
</feature>
<keyword evidence="5 7" id="KW-1133">Transmembrane helix</keyword>
<dbReference type="Proteomes" id="UP000093694">
    <property type="component" value="Unassembled WGS sequence"/>
</dbReference>
<evidence type="ECO:0000256" key="2">
    <source>
        <dbReference type="ARBA" id="ARBA00022448"/>
    </source>
</evidence>
<sequence length="475" mass="50939">MKSNHKGLSAGQLTMMALGTVIGGSFFLGSAVAIHASGPSIIIAYILGGILVYFILSALSEMTVSDPAPGSFATYAGKAFGRGTEFMVGWVYWTGMVLAMSSEAAAVSILIRRWFPKVSISLIGSIVIICITLLNLLGPSKLSKLESALASFKIAAILCFVIIGILLVTGLIGGVSQVKLGQLGREPFFAGGIKSIAGSMLIIMFAYAGFEIIGLAASETKDPKKVIPKAIRYTVLSLVGLYIVSAAVIIFLIPTAAISENVSPMVAALNNWGMGWAGNVMNIIMITAILSTMLAAMFGLGRMIRSLADRGHAPALLRDKKDVPYRGMMLSGFSMLLGLIIGLLFPKVYLFLVSSGGFALLFTYAIIVASHIRFRKRNLQELKKKAYPYGSLITLISLVVIIASMPFISGQTSGLVAGIIIIAVYLFIYLGVEVYKRTRKAINENNKLSVKKQIVDLLTEFSEEITNHKKDKKGE</sequence>
<name>A0A166TWZ4_9CLOT</name>
<evidence type="ECO:0000256" key="1">
    <source>
        <dbReference type="ARBA" id="ARBA00004141"/>
    </source>
</evidence>
<evidence type="ECO:0000259" key="8">
    <source>
        <dbReference type="Pfam" id="PF00324"/>
    </source>
</evidence>
<evidence type="ECO:0000256" key="5">
    <source>
        <dbReference type="ARBA" id="ARBA00022989"/>
    </source>
</evidence>
<keyword evidence="6 7" id="KW-0472">Membrane</keyword>
<feature type="transmembrane region" description="Helical" evidence="7">
    <location>
        <begin position="276"/>
        <end position="300"/>
    </location>
</feature>
<feature type="transmembrane region" description="Helical" evidence="7">
    <location>
        <begin position="150"/>
        <end position="176"/>
    </location>
</feature>
<dbReference type="PATRIC" id="fig|1705578.3.peg.3468"/>
<feature type="transmembrane region" description="Helical" evidence="7">
    <location>
        <begin position="40"/>
        <end position="59"/>
    </location>
</feature>
<dbReference type="PANTHER" id="PTHR43495:SF5">
    <property type="entry name" value="GAMMA-AMINOBUTYRIC ACID PERMEASE"/>
    <property type="match status" value="1"/>
</dbReference>
<reference evidence="10 12" key="2">
    <citation type="journal article" date="2016" name="Front. Microbiol.">
        <title>Industrial Acetogenic Biocatalysts: A Comparative Metabolic and Genomic Analysis.</title>
        <authorList>
            <person name="Bengelsdorf F."/>
            <person name="Poehlein A."/>
            <person name="Sonja S."/>
            <person name="Erz C."/>
            <person name="Hummel T."/>
            <person name="Hoffmeister S."/>
            <person name="Daniel R."/>
            <person name="Durre P."/>
        </authorList>
    </citation>
    <scope>NUCLEOTIDE SEQUENCE [LARGE SCALE GENOMIC DNA]</scope>
    <source>
        <strain evidence="10 12">PTA-10522</strain>
    </source>
</reference>
<evidence type="ECO:0000256" key="4">
    <source>
        <dbReference type="ARBA" id="ARBA00022970"/>
    </source>
</evidence>
<keyword evidence="2" id="KW-0813">Transport</keyword>
<dbReference type="GO" id="GO:0016020">
    <property type="term" value="C:membrane"/>
    <property type="evidence" value="ECO:0007669"/>
    <property type="project" value="UniProtKB-SubCell"/>
</dbReference>
<dbReference type="RefSeq" id="WP_063600315.1">
    <property type="nucleotide sequence ID" value="NZ_LITQ01000004.1"/>
</dbReference>
<feature type="transmembrane region" description="Helical" evidence="7">
    <location>
        <begin position="327"/>
        <end position="345"/>
    </location>
</feature>
<dbReference type="Proteomes" id="UP000077384">
    <property type="component" value="Unassembled WGS sequence"/>
</dbReference>
<feature type="transmembrane region" description="Helical" evidence="7">
    <location>
        <begin position="414"/>
        <end position="432"/>
    </location>
</feature>
<evidence type="ECO:0000313" key="9">
    <source>
        <dbReference type="EMBL" id="OAA94298.1"/>
    </source>
</evidence>
<dbReference type="GO" id="GO:0006865">
    <property type="term" value="P:amino acid transport"/>
    <property type="evidence" value="ECO:0007669"/>
    <property type="project" value="UniProtKB-KW"/>
</dbReference>
<reference evidence="9 11" key="1">
    <citation type="journal article" date="2015" name="Biotechnol. Bioeng.">
        <title>Genome sequence and phenotypic characterization of Caulobacter segnis.</title>
        <authorList>
            <person name="Patel S."/>
            <person name="Fletcher B."/>
            <person name="Scott D.C."/>
            <person name="Ely B."/>
        </authorList>
    </citation>
    <scope>NUCLEOTIDE SEQUENCE [LARGE SCALE GENOMIC DNA]</scope>
    <source>
        <strain evidence="9 11">PS02</strain>
    </source>
</reference>
<dbReference type="EMBL" id="LROR01000037">
    <property type="protein sequence ID" value="OBR95646.1"/>
    <property type="molecule type" value="Genomic_DNA"/>
</dbReference>
<keyword evidence="3 7" id="KW-0812">Transmembrane</keyword>
<evidence type="ECO:0000256" key="3">
    <source>
        <dbReference type="ARBA" id="ARBA00022692"/>
    </source>
</evidence>
<evidence type="ECO:0000313" key="10">
    <source>
        <dbReference type="EMBL" id="OBR95646.1"/>
    </source>
</evidence>
<feature type="transmembrane region" description="Helical" evidence="7">
    <location>
        <begin position="386"/>
        <end position="408"/>
    </location>
</feature>